<dbReference type="PANTHER" id="PTHR37817:SF1">
    <property type="entry name" value="N-ACETYLTRANSFERASE EIS"/>
    <property type="match status" value="1"/>
</dbReference>
<dbReference type="SUPFAM" id="SSF55729">
    <property type="entry name" value="Acyl-CoA N-acyltransferases (Nat)"/>
    <property type="match status" value="1"/>
</dbReference>
<dbReference type="InterPro" id="IPR016181">
    <property type="entry name" value="Acyl_CoA_acyltransferase"/>
</dbReference>
<dbReference type="Gene3D" id="3.40.630.30">
    <property type="match status" value="2"/>
</dbReference>
<dbReference type="CDD" id="cd04301">
    <property type="entry name" value="NAT_SF"/>
    <property type="match status" value="1"/>
</dbReference>
<comment type="caution">
    <text evidence="3">The sequence shown here is derived from an EMBL/GenBank/DDBJ whole genome shotgun (WGS) entry which is preliminary data.</text>
</comment>
<keyword evidence="4" id="KW-1185">Reference proteome</keyword>
<sequence>MELSPLTSETYDDVRDLLTRSFEPISDERWARKTRHARYRLAAGRDLAGRENGRAVATSALWDMDQWWGGRPVSMGGVAAVAVAPEARGRGLGKRLMAAVLEQCVDLGHAVSALFPATTPLYRALGWEHAGSDDWAEFPAEALRGLGGGAAVDVRPIGPEDVEEALAVLRAVYRDNRLLGAVDRKADGLRFYLDVPGEYHYLAPDGLLTYRWAGEERLEVVRLLAGSEATLRALWALVGSGSSTARTVRARLGAHDPLLWALRERHPVTVQRDPWMLRLVDAPAAVAARGYPNGVTAEVPLRVEDPHLPANTGSWTLSVAGGEGRLERSPERPGAAEVGPNGLAALYAGVPEGTLRRAGLLRGGPLGALGAAFAGQAISLEHF</sequence>
<gene>
    <name evidence="3" type="ORF">K1Y72_29470</name>
</gene>
<evidence type="ECO:0000259" key="2">
    <source>
        <dbReference type="PROSITE" id="PS51186"/>
    </source>
</evidence>
<dbReference type="SUPFAM" id="SSF55718">
    <property type="entry name" value="SCP-like"/>
    <property type="match status" value="1"/>
</dbReference>
<dbReference type="InterPro" id="IPR000182">
    <property type="entry name" value="GNAT_dom"/>
</dbReference>
<dbReference type="InterPro" id="IPR051554">
    <property type="entry name" value="Acetyltransferase_Eis"/>
</dbReference>
<accession>A0ABS7G1E4</accession>
<dbReference type="EMBL" id="JAIBOA010000024">
    <property type="protein sequence ID" value="MBW8486530.1"/>
    <property type="molecule type" value="Genomic_DNA"/>
</dbReference>
<evidence type="ECO:0000256" key="1">
    <source>
        <dbReference type="SAM" id="MobiDB-lite"/>
    </source>
</evidence>
<evidence type="ECO:0000313" key="4">
    <source>
        <dbReference type="Proteomes" id="UP000774570"/>
    </source>
</evidence>
<dbReference type="Pfam" id="PF13527">
    <property type="entry name" value="Acetyltransf_9"/>
    <property type="match status" value="1"/>
</dbReference>
<dbReference type="PROSITE" id="PS51186">
    <property type="entry name" value="GNAT"/>
    <property type="match status" value="1"/>
</dbReference>
<dbReference type="RefSeq" id="WP_220169767.1">
    <property type="nucleotide sequence ID" value="NZ_JAIBOA010000024.1"/>
</dbReference>
<keyword evidence="3" id="KW-0012">Acyltransferase</keyword>
<dbReference type="Pfam" id="PF17668">
    <property type="entry name" value="Acetyltransf_17"/>
    <property type="match status" value="1"/>
</dbReference>
<dbReference type="InterPro" id="IPR025559">
    <property type="entry name" value="Eis_dom"/>
</dbReference>
<dbReference type="Gene3D" id="3.30.1050.10">
    <property type="entry name" value="SCP2 sterol-binding domain"/>
    <property type="match status" value="1"/>
</dbReference>
<proteinExistence type="predicted"/>
<reference evidence="3 4" key="1">
    <citation type="submission" date="2021-07" db="EMBL/GenBank/DDBJ databases">
        <title>Actinomadura sp. PM05-2 isolated from lichen.</title>
        <authorList>
            <person name="Somphong A."/>
            <person name="Phongsopitanun W."/>
            <person name="Tanasupawat S."/>
            <person name="Peongsungnone V."/>
        </authorList>
    </citation>
    <scope>NUCLEOTIDE SEQUENCE [LARGE SCALE GENOMIC DNA]</scope>
    <source>
        <strain evidence="3 4">PM05-2</strain>
    </source>
</reference>
<keyword evidence="3" id="KW-0808">Transferase</keyword>
<protein>
    <submittedName>
        <fullName evidence="3">GNAT family N-acetyltransferase</fullName>
        <ecNumber evidence="3">2.3.1.-</ecNumber>
    </submittedName>
</protein>
<dbReference type="InterPro" id="IPR036527">
    <property type="entry name" value="SCP2_sterol-bd_dom_sf"/>
</dbReference>
<feature type="region of interest" description="Disordered" evidence="1">
    <location>
        <begin position="319"/>
        <end position="338"/>
    </location>
</feature>
<dbReference type="GO" id="GO:0016746">
    <property type="term" value="F:acyltransferase activity"/>
    <property type="evidence" value="ECO:0007669"/>
    <property type="project" value="UniProtKB-KW"/>
</dbReference>
<evidence type="ECO:0000313" key="3">
    <source>
        <dbReference type="EMBL" id="MBW8486530.1"/>
    </source>
</evidence>
<organism evidence="3 4">
    <name type="scientific">Actinomadura parmotrematis</name>
    <dbReference type="NCBI Taxonomy" id="2864039"/>
    <lineage>
        <taxon>Bacteria</taxon>
        <taxon>Bacillati</taxon>
        <taxon>Actinomycetota</taxon>
        <taxon>Actinomycetes</taxon>
        <taxon>Streptosporangiales</taxon>
        <taxon>Thermomonosporaceae</taxon>
        <taxon>Actinomadura</taxon>
    </lineage>
</organism>
<dbReference type="InterPro" id="IPR041380">
    <property type="entry name" value="Acetyltransf_17"/>
</dbReference>
<dbReference type="PANTHER" id="PTHR37817">
    <property type="entry name" value="N-ACETYLTRANSFERASE EIS"/>
    <property type="match status" value="1"/>
</dbReference>
<dbReference type="Pfam" id="PF13530">
    <property type="entry name" value="SCP2_2"/>
    <property type="match status" value="1"/>
</dbReference>
<name>A0ABS7G1E4_9ACTN</name>
<feature type="domain" description="N-acetyltransferase" evidence="2">
    <location>
        <begin position="1"/>
        <end position="158"/>
    </location>
</feature>
<dbReference type="EC" id="2.3.1.-" evidence="3"/>
<dbReference type="Proteomes" id="UP000774570">
    <property type="component" value="Unassembled WGS sequence"/>
</dbReference>